<evidence type="ECO:0000313" key="5">
    <source>
        <dbReference type="Proteomes" id="UP000297598"/>
    </source>
</evidence>
<feature type="domain" description="Transcriptional regulator TetR C-terminal Firmicutes type" evidence="1">
    <location>
        <begin position="1"/>
        <end position="93"/>
    </location>
</feature>
<dbReference type="Pfam" id="PF14278">
    <property type="entry name" value="TetR_C_8"/>
    <property type="match status" value="1"/>
</dbReference>
<name>A0A380FY80_9STAP</name>
<dbReference type="AlphaFoldDB" id="A0A380FY80"/>
<dbReference type="EMBL" id="UHDO01000001">
    <property type="protein sequence ID" value="SUM43090.1"/>
    <property type="molecule type" value="Genomic_DNA"/>
</dbReference>
<dbReference type="Gene3D" id="1.10.357.10">
    <property type="entry name" value="Tetracycline Repressor, domain 2"/>
    <property type="match status" value="1"/>
</dbReference>
<dbReference type="EMBL" id="SRLS01000002">
    <property type="protein sequence ID" value="TGE19220.1"/>
    <property type="molecule type" value="Genomic_DNA"/>
</dbReference>
<protein>
    <submittedName>
        <fullName evidence="2">Transcriptional regulator TetR-family</fullName>
    </submittedName>
</protein>
<proteinExistence type="predicted"/>
<reference evidence="2 4" key="1">
    <citation type="submission" date="2018-06" db="EMBL/GenBank/DDBJ databases">
        <authorList>
            <consortium name="Pathogen Informatics"/>
            <person name="Doyle S."/>
        </authorList>
    </citation>
    <scope>NUCLEOTIDE SEQUENCE [LARGE SCALE GENOMIC DNA]</scope>
    <source>
        <strain evidence="2 4">NCTC13830</strain>
    </source>
</reference>
<dbReference type="Proteomes" id="UP000297598">
    <property type="component" value="Unassembled WGS sequence"/>
</dbReference>
<evidence type="ECO:0000313" key="2">
    <source>
        <dbReference type="EMBL" id="SUM43090.1"/>
    </source>
</evidence>
<evidence type="ECO:0000259" key="1">
    <source>
        <dbReference type="Pfam" id="PF14278"/>
    </source>
</evidence>
<evidence type="ECO:0000313" key="3">
    <source>
        <dbReference type="EMBL" id="TGE19220.1"/>
    </source>
</evidence>
<organism evidence="2 4">
    <name type="scientific">Staphylococcus petrasii</name>
    <dbReference type="NCBI Taxonomy" id="1276936"/>
    <lineage>
        <taxon>Bacteria</taxon>
        <taxon>Bacillati</taxon>
        <taxon>Bacillota</taxon>
        <taxon>Bacilli</taxon>
        <taxon>Bacillales</taxon>
        <taxon>Staphylococcaceae</taxon>
        <taxon>Staphylococcus</taxon>
    </lineage>
</organism>
<keyword evidence="5" id="KW-1185">Reference proteome</keyword>
<dbReference type="OrthoDB" id="9810250at2"/>
<evidence type="ECO:0000313" key="4">
    <source>
        <dbReference type="Proteomes" id="UP000254047"/>
    </source>
</evidence>
<gene>
    <name evidence="3" type="ORF">BJR09_02225</name>
    <name evidence="2" type="ORF">NCTC13830_00615</name>
</gene>
<sequence>MVHYWLDEGKLILLLLGDDSAQKAHIQMKKILQYNVELNLVPILNTKSLTTKEKYFLLIFMSNAIFGVLQDWVKRGCVETPKEVATIMNKIFENAFK</sequence>
<dbReference type="Proteomes" id="UP000254047">
    <property type="component" value="Unassembled WGS sequence"/>
</dbReference>
<reference evidence="3 5" key="2">
    <citation type="submission" date="2019-04" db="EMBL/GenBank/DDBJ databases">
        <title>Genomic characterization of Staphylococcus petrasii strains.</title>
        <authorList>
            <person name="Vrbovska V."/>
            <person name="Kovarovic V."/>
            <person name="Maslanova I."/>
            <person name="Indrakova A."/>
            <person name="Petras P."/>
            <person name="Sedo O."/>
            <person name="Svec P."/>
            <person name="Fisarova L."/>
            <person name="Sedlacek I."/>
            <person name="Doskar J."/>
            <person name="Pantucek R."/>
        </authorList>
    </citation>
    <scope>NUCLEOTIDE SEQUENCE [LARGE SCALE GENOMIC DNA]</scope>
    <source>
        <strain evidence="3 5">P5404</strain>
    </source>
</reference>
<dbReference type="InterPro" id="IPR039532">
    <property type="entry name" value="TetR_C_Firmicutes"/>
</dbReference>
<accession>A0A380FY80</accession>